<feature type="non-terminal residue" evidence="15">
    <location>
        <position position="1"/>
    </location>
</feature>
<dbReference type="PIRSF" id="PIRSF037941">
    <property type="entry name" value="TMPRSS11ABCDE"/>
    <property type="match status" value="1"/>
</dbReference>
<dbReference type="GO" id="GO:0004252">
    <property type="term" value="F:serine-type endopeptidase activity"/>
    <property type="evidence" value="ECO:0007669"/>
    <property type="project" value="InterPro"/>
</dbReference>
<dbReference type="RefSeq" id="XP_008052683.2">
    <property type="nucleotide sequence ID" value="XM_008054492.2"/>
</dbReference>
<feature type="domain" description="SEA" evidence="12">
    <location>
        <begin position="84"/>
        <end position="201"/>
    </location>
</feature>
<keyword evidence="7 11" id="KW-1133">Transmembrane helix</keyword>
<feature type="active site" description="Charge relay system" evidence="10">
    <location>
        <position position="266"/>
    </location>
</feature>
<dbReference type="PRINTS" id="PR00722">
    <property type="entry name" value="CHYMOTRYPSIN"/>
</dbReference>
<dbReference type="GO" id="GO:0005576">
    <property type="term" value="C:extracellular region"/>
    <property type="evidence" value="ECO:0007669"/>
    <property type="project" value="InterPro"/>
</dbReference>
<dbReference type="AlphaFoldDB" id="A0A1U7T8H8"/>
<dbReference type="PROSITE" id="PS50024">
    <property type="entry name" value="SEA"/>
    <property type="match status" value="1"/>
</dbReference>
<dbReference type="Gene3D" id="3.30.70.960">
    <property type="entry name" value="SEA domain"/>
    <property type="match status" value="1"/>
</dbReference>
<accession>A0A1U7T8H8</accession>
<dbReference type="KEGG" id="csyr:103256720"/>
<dbReference type="InterPro" id="IPR043504">
    <property type="entry name" value="Peptidase_S1_PA_chymotrypsin"/>
</dbReference>
<dbReference type="InterPro" id="IPR009003">
    <property type="entry name" value="Peptidase_S1_PA"/>
</dbReference>
<evidence type="ECO:0000313" key="14">
    <source>
        <dbReference type="Proteomes" id="UP000189704"/>
    </source>
</evidence>
<dbReference type="InterPro" id="IPR001254">
    <property type="entry name" value="Trypsin_dom"/>
</dbReference>
<dbReference type="SMART" id="SM00020">
    <property type="entry name" value="Tryp_SPc"/>
    <property type="match status" value="1"/>
</dbReference>
<dbReference type="Pfam" id="PF00089">
    <property type="entry name" value="Trypsin"/>
    <property type="match status" value="1"/>
</dbReference>
<name>A0A1U7T8H8_CARSF</name>
<evidence type="ECO:0000259" key="13">
    <source>
        <dbReference type="PROSITE" id="PS50240"/>
    </source>
</evidence>
<keyword evidence="9" id="KW-1015">Disulfide bond</keyword>
<dbReference type="InterPro" id="IPR036364">
    <property type="entry name" value="SEA_dom_sf"/>
</dbReference>
<dbReference type="Pfam" id="PF01390">
    <property type="entry name" value="SEA"/>
    <property type="match status" value="1"/>
</dbReference>
<dbReference type="FunFam" id="2.40.10.10:FF:000003">
    <property type="entry name" value="Transmembrane serine protease 3"/>
    <property type="match status" value="1"/>
</dbReference>
<evidence type="ECO:0000256" key="8">
    <source>
        <dbReference type="ARBA" id="ARBA00023136"/>
    </source>
</evidence>
<sequence>VFCGHRAEGENDTTTEILDFAQGGRKGYTVSAATLFVREKIEKPGVSSQRRSWPLWMMVFIFLGVVAILGVTIGLLVHFLAIGKIYYYQGDFYISGITYNDNCENKTSQASTNLSKDIETKMLNAFHNSNIYKEYVNSEVIKLIPYANGSSVQLQLTFKFPPAKRDSKRTEIKAILHQMLKDNVASWNAVPASIKLMEISKTKSEMLTNNCCGRRLDNSIIAGNKIVNGQNALEGAWPWQASMQWKGQHYCGASLISSRWLLSAAHCFAAKSNSKDWTVNFGTVVNKPYMTRKVQNIIFHENYSSREGHDDIALVRLTEEVSFTKYVRKICLPDAKMKLSQNDSVVVTGWGRLHTNGPLPVILQQAFLKIIDNKICNAPYAFSGFVTDTMLCAGFMSGEADACQNDSGGPLAYPDSRNIWHLVGIVSWGEGCGKKNKPGVYTRVTSFRDWITTKTGL</sequence>
<evidence type="ECO:0000256" key="11">
    <source>
        <dbReference type="SAM" id="Phobius"/>
    </source>
</evidence>
<dbReference type="Gene3D" id="2.40.10.10">
    <property type="entry name" value="Trypsin-like serine proteases"/>
    <property type="match status" value="2"/>
</dbReference>
<dbReference type="PANTHER" id="PTHR24252">
    <property type="entry name" value="ACROSIN-RELATED"/>
    <property type="match status" value="1"/>
</dbReference>
<dbReference type="InterPro" id="IPR000082">
    <property type="entry name" value="SEA_dom"/>
</dbReference>
<dbReference type="GeneID" id="103256720"/>
<dbReference type="GO" id="GO:0005886">
    <property type="term" value="C:plasma membrane"/>
    <property type="evidence" value="ECO:0007669"/>
    <property type="project" value="InterPro"/>
</dbReference>
<dbReference type="PROSITE" id="PS00134">
    <property type="entry name" value="TRYPSIN_HIS"/>
    <property type="match status" value="1"/>
</dbReference>
<keyword evidence="3 11" id="KW-0812">Transmembrane</keyword>
<dbReference type="SUPFAM" id="SSF82671">
    <property type="entry name" value="SEA domain"/>
    <property type="match status" value="1"/>
</dbReference>
<dbReference type="Proteomes" id="UP000189704">
    <property type="component" value="Unplaced"/>
</dbReference>
<feature type="transmembrane region" description="Helical" evidence="11">
    <location>
        <begin position="55"/>
        <end position="81"/>
    </location>
</feature>
<keyword evidence="5" id="KW-0720">Serine protease</keyword>
<dbReference type="InterPro" id="IPR017329">
    <property type="entry name" value="Pept_S1A_HAT/DESC1"/>
</dbReference>
<evidence type="ECO:0000256" key="10">
    <source>
        <dbReference type="PIRSR" id="PIRSR037941-1"/>
    </source>
</evidence>
<dbReference type="STRING" id="1868482.ENSTSYP00000001180"/>
<dbReference type="SUPFAM" id="SSF50494">
    <property type="entry name" value="Trypsin-like serine proteases"/>
    <property type="match status" value="1"/>
</dbReference>
<evidence type="ECO:0000256" key="2">
    <source>
        <dbReference type="ARBA" id="ARBA00022670"/>
    </source>
</evidence>
<evidence type="ECO:0000259" key="12">
    <source>
        <dbReference type="PROSITE" id="PS50024"/>
    </source>
</evidence>
<evidence type="ECO:0000256" key="4">
    <source>
        <dbReference type="ARBA" id="ARBA00022801"/>
    </source>
</evidence>
<dbReference type="GO" id="GO:0006508">
    <property type="term" value="P:proteolysis"/>
    <property type="evidence" value="ECO:0007669"/>
    <property type="project" value="UniProtKB-KW"/>
</dbReference>
<evidence type="ECO:0000313" key="15">
    <source>
        <dbReference type="RefSeq" id="XP_008052683.2"/>
    </source>
</evidence>
<keyword evidence="4" id="KW-0378">Hydrolase</keyword>
<feature type="domain" description="Peptidase S1" evidence="13">
    <location>
        <begin position="226"/>
        <end position="456"/>
    </location>
</feature>
<protein>
    <submittedName>
        <fullName evidence="15">Transmembrane protease serine 11B</fullName>
    </submittedName>
</protein>
<dbReference type="OrthoDB" id="9425590at2759"/>
<dbReference type="InterPro" id="IPR001314">
    <property type="entry name" value="Peptidase_S1A"/>
</dbReference>
<keyword evidence="8 11" id="KW-0472">Membrane</keyword>
<evidence type="ECO:0000256" key="1">
    <source>
        <dbReference type="ARBA" id="ARBA00004606"/>
    </source>
</evidence>
<evidence type="ECO:0000256" key="7">
    <source>
        <dbReference type="ARBA" id="ARBA00022989"/>
    </source>
</evidence>
<dbReference type="PANTHER" id="PTHR24252:SF7">
    <property type="entry name" value="HYALIN"/>
    <property type="match status" value="1"/>
</dbReference>
<evidence type="ECO:0000256" key="6">
    <source>
        <dbReference type="ARBA" id="ARBA00022968"/>
    </source>
</evidence>
<organism evidence="14 15">
    <name type="scientific">Carlito syrichta</name>
    <name type="common">Philippine tarsier</name>
    <name type="synonym">Tarsius syrichta</name>
    <dbReference type="NCBI Taxonomy" id="1868482"/>
    <lineage>
        <taxon>Eukaryota</taxon>
        <taxon>Metazoa</taxon>
        <taxon>Chordata</taxon>
        <taxon>Craniata</taxon>
        <taxon>Vertebrata</taxon>
        <taxon>Euteleostomi</taxon>
        <taxon>Mammalia</taxon>
        <taxon>Eutheria</taxon>
        <taxon>Euarchontoglires</taxon>
        <taxon>Primates</taxon>
        <taxon>Haplorrhini</taxon>
        <taxon>Tarsiiformes</taxon>
        <taxon>Tarsiidae</taxon>
        <taxon>Carlito</taxon>
    </lineage>
</organism>
<feature type="active site" description="Charge relay system" evidence="10">
    <location>
        <position position="407"/>
    </location>
</feature>
<keyword evidence="6" id="KW-0735">Signal-anchor</keyword>
<reference evidence="15" key="1">
    <citation type="submission" date="2025-08" db="UniProtKB">
        <authorList>
            <consortium name="RefSeq"/>
        </authorList>
    </citation>
    <scope>IDENTIFICATION</scope>
</reference>
<dbReference type="CDD" id="cd00190">
    <property type="entry name" value="Tryp_SPc"/>
    <property type="match status" value="1"/>
</dbReference>
<keyword evidence="2 15" id="KW-0645">Protease</keyword>
<dbReference type="InterPro" id="IPR018114">
    <property type="entry name" value="TRYPSIN_HIS"/>
</dbReference>
<evidence type="ECO:0000256" key="9">
    <source>
        <dbReference type="ARBA" id="ARBA00023157"/>
    </source>
</evidence>
<evidence type="ECO:0000256" key="5">
    <source>
        <dbReference type="ARBA" id="ARBA00022825"/>
    </source>
</evidence>
<comment type="subcellular location">
    <subcellularLocation>
        <location evidence="1">Membrane</location>
        <topology evidence="1">Single-pass type II membrane protein</topology>
    </subcellularLocation>
</comment>
<proteinExistence type="predicted"/>
<dbReference type="PROSITE" id="PS50240">
    <property type="entry name" value="TRYPSIN_DOM"/>
    <property type="match status" value="1"/>
</dbReference>
<evidence type="ECO:0000256" key="3">
    <source>
        <dbReference type="ARBA" id="ARBA00022692"/>
    </source>
</evidence>
<gene>
    <name evidence="15" type="primary">LOC103256720</name>
</gene>
<dbReference type="FunFam" id="3.30.70.960:FF:000011">
    <property type="entry name" value="Transmembrane protease serine"/>
    <property type="match status" value="1"/>
</dbReference>
<keyword evidence="14" id="KW-1185">Reference proteome</keyword>
<feature type="active site" description="Charge relay system" evidence="10">
    <location>
        <position position="311"/>
    </location>
</feature>